<evidence type="ECO:0000313" key="2">
    <source>
        <dbReference type="EMBL" id="QFU77245.1"/>
    </source>
</evidence>
<dbReference type="InterPro" id="IPR011250">
    <property type="entry name" value="OMP/PagP_B-barrel"/>
</dbReference>
<accession>A0A5P9NP74</accession>
<reference evidence="2 3" key="1">
    <citation type="submission" date="2019-02" db="EMBL/GenBank/DDBJ databases">
        <authorList>
            <person name="Li S.-H."/>
        </authorList>
    </citation>
    <scope>NUCLEOTIDE SEQUENCE [LARGE SCALE GENOMIC DNA]</scope>
    <source>
        <strain evidence="2 3">IMCC14385</strain>
    </source>
</reference>
<dbReference type="OrthoDB" id="5738254at2"/>
<feature type="chain" id="PRO_5024876581" description="Outer membrane protein beta-barrel domain-containing protein" evidence="1">
    <location>
        <begin position="22"/>
        <end position="278"/>
    </location>
</feature>
<dbReference type="AlphaFoldDB" id="A0A5P9NP74"/>
<protein>
    <recommendedName>
        <fullName evidence="4">Outer membrane protein beta-barrel domain-containing protein</fullName>
    </recommendedName>
</protein>
<evidence type="ECO:0000313" key="3">
    <source>
        <dbReference type="Proteomes" id="UP000326287"/>
    </source>
</evidence>
<organism evidence="2 3">
    <name type="scientific">Halioglobus maricola</name>
    <dbReference type="NCBI Taxonomy" id="2601894"/>
    <lineage>
        <taxon>Bacteria</taxon>
        <taxon>Pseudomonadati</taxon>
        <taxon>Pseudomonadota</taxon>
        <taxon>Gammaproteobacteria</taxon>
        <taxon>Cellvibrionales</taxon>
        <taxon>Halieaceae</taxon>
        <taxon>Halioglobus</taxon>
    </lineage>
</organism>
<evidence type="ECO:0008006" key="4">
    <source>
        <dbReference type="Google" id="ProtNLM"/>
    </source>
</evidence>
<dbReference type="Proteomes" id="UP000326287">
    <property type="component" value="Chromosome"/>
</dbReference>
<evidence type="ECO:0000256" key="1">
    <source>
        <dbReference type="SAM" id="SignalP"/>
    </source>
</evidence>
<dbReference type="EMBL" id="CP036422">
    <property type="protein sequence ID" value="QFU77245.1"/>
    <property type="molecule type" value="Genomic_DNA"/>
</dbReference>
<dbReference type="SUPFAM" id="SSF56925">
    <property type="entry name" value="OMPA-like"/>
    <property type="match status" value="1"/>
</dbReference>
<keyword evidence="3" id="KW-1185">Reference proteome</keyword>
<sequence>MKPLSLFLLAFIALQAVPASSEDEPMSQHIHRYLHEKNVVIVGAAWQKADAVVRATVDPFPEQGIDLEQLGVDPDYASYYLEWRHRFSQKWGLVAAAQTFQSDGDIVAQRDFNFGGVEFPAGIDINTELSVDIYFIDLMYHAYSSDRAEVSIGGGLHAFDTAVDISGKLFIGEGEFAGSGSSGELLAPLPNLRASAFYAFTDRLSTFATLGWLSADVDEWSGSFTYLHARFHYAFTERWGSSLGYQYTDVDVTRDRGRRETAFDMQFRGPTLQLTYLF</sequence>
<name>A0A5P9NP74_9GAMM</name>
<dbReference type="RefSeq" id="WP_153240390.1">
    <property type="nucleotide sequence ID" value="NZ_CP036422.1"/>
</dbReference>
<keyword evidence="1" id="KW-0732">Signal</keyword>
<gene>
    <name evidence="2" type="ORF">EY643_17145</name>
</gene>
<proteinExistence type="predicted"/>
<dbReference type="KEGG" id="halc:EY643_17145"/>
<feature type="signal peptide" evidence="1">
    <location>
        <begin position="1"/>
        <end position="21"/>
    </location>
</feature>